<evidence type="ECO:0000313" key="1">
    <source>
        <dbReference type="EMBL" id="EEL67776.1"/>
    </source>
</evidence>
<gene>
    <name evidence="1" type="ORF">bcere0026_52800</name>
</gene>
<reference evidence="1" key="1">
    <citation type="journal article" date="2012" name="Genome Res.">
        <title>Genomic characterization of the Bacillus cereus sensu lato species: Backdrop to the evolution of Bacillus anthracis.</title>
        <authorList>
            <person name="Zwick M.E."/>
            <person name="Joseph S.J."/>
            <person name="Didelot X."/>
            <person name="Chen P.E."/>
            <person name="Bishop-Lilly K.A."/>
            <person name="Stewart A.C."/>
            <person name="Willner K."/>
            <person name="Nolan N."/>
            <person name="Lentz S."/>
            <person name="Thomason M.K."/>
            <person name="Sozhamannan S."/>
            <person name="Mateczun A.J."/>
            <person name="Du L."/>
            <person name="Read T.D."/>
        </authorList>
    </citation>
    <scope>NUCLEOTIDE SEQUENCE [LARGE SCALE GENOMIC DNA]</scope>
    <source>
        <strain evidence="1">AH603</strain>
    </source>
</reference>
<dbReference type="EMBL" id="ACMP01000154">
    <property type="protein sequence ID" value="EEL67776.1"/>
    <property type="molecule type" value="Genomic_DNA"/>
</dbReference>
<accession>C2Y2T3</accession>
<sequence>MKFHVILLYVKWIKRLMEIKQNSYLTTNKKSTFLYALLVR</sequence>
<proteinExistence type="predicted"/>
<organism evidence="1">
    <name type="scientific">Bacillus mycoides</name>
    <dbReference type="NCBI Taxonomy" id="1405"/>
    <lineage>
        <taxon>Bacteria</taxon>
        <taxon>Bacillati</taxon>
        <taxon>Bacillota</taxon>
        <taxon>Bacilli</taxon>
        <taxon>Bacillales</taxon>
        <taxon>Bacillaceae</taxon>
        <taxon>Bacillus</taxon>
        <taxon>Bacillus cereus group</taxon>
    </lineage>
</organism>
<protein>
    <submittedName>
        <fullName evidence="1">Uncharacterized protein</fullName>
    </submittedName>
</protein>
<name>C2Y2T3_BACMY</name>
<dbReference type="Proteomes" id="UP000001753">
    <property type="component" value="Chromosome"/>
</dbReference>
<comment type="caution">
    <text evidence="1">The sequence shown here is derived from an EMBL/GenBank/DDBJ whole genome shotgun (WGS) entry which is preliminary data.</text>
</comment>
<dbReference type="AlphaFoldDB" id="C2Y2T3"/>
<dbReference type="HOGENOM" id="CLU_3284541_0_0_9"/>